<evidence type="ECO:0000256" key="4">
    <source>
        <dbReference type="SAM" id="Phobius"/>
    </source>
</evidence>
<dbReference type="InterPro" id="IPR043128">
    <property type="entry name" value="Rev_trsase/Diguanyl_cyclase"/>
</dbReference>
<feature type="transmembrane region" description="Helical" evidence="4">
    <location>
        <begin position="106"/>
        <end position="126"/>
    </location>
</feature>
<feature type="transmembrane region" description="Helical" evidence="4">
    <location>
        <begin position="132"/>
        <end position="148"/>
    </location>
</feature>
<keyword evidence="4" id="KW-1133">Transmembrane helix</keyword>
<evidence type="ECO:0000256" key="2">
    <source>
        <dbReference type="ARBA" id="ARBA00034247"/>
    </source>
</evidence>
<feature type="region of interest" description="Disordered" evidence="3">
    <location>
        <begin position="1"/>
        <end position="26"/>
    </location>
</feature>
<organism evidence="6 7">
    <name type="scientific">Noviherbaspirillum aridicola</name>
    <dbReference type="NCBI Taxonomy" id="2849687"/>
    <lineage>
        <taxon>Bacteria</taxon>
        <taxon>Pseudomonadati</taxon>
        <taxon>Pseudomonadota</taxon>
        <taxon>Betaproteobacteria</taxon>
        <taxon>Burkholderiales</taxon>
        <taxon>Oxalobacteraceae</taxon>
        <taxon>Noviherbaspirillum</taxon>
    </lineage>
</organism>
<feature type="domain" description="GGDEF" evidence="5">
    <location>
        <begin position="264"/>
        <end position="401"/>
    </location>
</feature>
<dbReference type="SMART" id="SM00267">
    <property type="entry name" value="GGDEF"/>
    <property type="match status" value="1"/>
</dbReference>
<comment type="caution">
    <text evidence="6">The sequence shown here is derived from an EMBL/GenBank/DDBJ whole genome shotgun (WGS) entry which is preliminary data.</text>
</comment>
<accession>A0ABQ4Q404</accession>
<evidence type="ECO:0000256" key="3">
    <source>
        <dbReference type="SAM" id="MobiDB-lite"/>
    </source>
</evidence>
<feature type="transmembrane region" description="Helical" evidence="4">
    <location>
        <begin position="155"/>
        <end position="173"/>
    </location>
</feature>
<evidence type="ECO:0000259" key="5">
    <source>
        <dbReference type="PROSITE" id="PS50887"/>
    </source>
</evidence>
<sequence length="405" mass="43876">MPADTQANSQSDPPGGPARPVGGDGFPPELEHLYQLESERSRERRYVKTGLVGVGLYASFAISDMNMVPDIYLKAWAVRFLLVIPLMLACTLFLVRLRRLVAREVLVAVCVILSGASLAWIATLSRHPNSEHYISGVMLIILFGNIVMNQRFRSALITSLILLGVYGALIAQAETLPLAARFNNVLFCLSTAVISLIACHRMDQDQRRAFLARMRETERNDQLSRANALLEKLSSEDGLTGLANRRAFDQRLEAEWARARRAGEPLSLLMMDIDFFKRYNDHYGHPAGDVCLQRVAAVLDAHARRPADLVARVGGEEFAVLLPSAGTAAAVQLAERMRLAVAAAEIPHAASGAAGHVTASFGVASVVPDGSRSPSSLVAAADAALYRAKELGRNQVVASREAVVA</sequence>
<feature type="transmembrane region" description="Helical" evidence="4">
    <location>
        <begin position="75"/>
        <end position="94"/>
    </location>
</feature>
<dbReference type="EC" id="2.7.7.65" evidence="1"/>
<dbReference type="InterPro" id="IPR000160">
    <property type="entry name" value="GGDEF_dom"/>
</dbReference>
<keyword evidence="7" id="KW-1185">Reference proteome</keyword>
<evidence type="ECO:0000313" key="6">
    <source>
        <dbReference type="EMBL" id="GIZ51782.1"/>
    </source>
</evidence>
<evidence type="ECO:0000256" key="1">
    <source>
        <dbReference type="ARBA" id="ARBA00012528"/>
    </source>
</evidence>
<dbReference type="EMBL" id="BPMK01000007">
    <property type="protein sequence ID" value="GIZ51782.1"/>
    <property type="molecule type" value="Genomic_DNA"/>
</dbReference>
<evidence type="ECO:0000313" key="7">
    <source>
        <dbReference type="Proteomes" id="UP000887222"/>
    </source>
</evidence>
<protein>
    <recommendedName>
        <fullName evidence="1">diguanylate cyclase</fullName>
        <ecNumber evidence="1">2.7.7.65</ecNumber>
    </recommendedName>
</protein>
<gene>
    <name evidence="6" type="ORF">NCCP691_17960</name>
</gene>
<proteinExistence type="predicted"/>
<dbReference type="Proteomes" id="UP000887222">
    <property type="component" value="Unassembled WGS sequence"/>
</dbReference>
<dbReference type="SUPFAM" id="SSF55073">
    <property type="entry name" value="Nucleotide cyclase"/>
    <property type="match status" value="1"/>
</dbReference>
<dbReference type="PANTHER" id="PTHR45138:SF9">
    <property type="entry name" value="DIGUANYLATE CYCLASE DGCM-RELATED"/>
    <property type="match status" value="1"/>
</dbReference>
<dbReference type="CDD" id="cd01949">
    <property type="entry name" value="GGDEF"/>
    <property type="match status" value="1"/>
</dbReference>
<dbReference type="Gene3D" id="3.30.70.270">
    <property type="match status" value="1"/>
</dbReference>
<dbReference type="PROSITE" id="PS50887">
    <property type="entry name" value="GGDEF"/>
    <property type="match status" value="1"/>
</dbReference>
<dbReference type="RefSeq" id="WP_220807949.1">
    <property type="nucleotide sequence ID" value="NZ_BPMK01000007.1"/>
</dbReference>
<keyword evidence="4" id="KW-0812">Transmembrane</keyword>
<name>A0ABQ4Q404_9BURK</name>
<dbReference type="Pfam" id="PF00990">
    <property type="entry name" value="GGDEF"/>
    <property type="match status" value="1"/>
</dbReference>
<reference evidence="6 7" key="1">
    <citation type="journal article" date="2022" name="Int. J. Syst. Evol. Microbiol.">
        <title>Noviherbaspirillum aridicola sp. nov., isolated from an arid soil in Pakistan.</title>
        <authorList>
            <person name="Khan I.U."/>
            <person name="Saqib M."/>
            <person name="Amin A."/>
            <person name="Hussain F."/>
            <person name="Li L."/>
            <person name="Liu Y.H."/>
            <person name="Fang B.Z."/>
            <person name="Ahmed I."/>
            <person name="Li W.J."/>
        </authorList>
    </citation>
    <scope>NUCLEOTIDE SEQUENCE [LARGE SCALE GENOMIC DNA]</scope>
    <source>
        <strain evidence="6 7">NCCP-691</strain>
    </source>
</reference>
<comment type="catalytic activity">
    <reaction evidence="2">
        <text>2 GTP = 3',3'-c-di-GMP + 2 diphosphate</text>
        <dbReference type="Rhea" id="RHEA:24898"/>
        <dbReference type="ChEBI" id="CHEBI:33019"/>
        <dbReference type="ChEBI" id="CHEBI:37565"/>
        <dbReference type="ChEBI" id="CHEBI:58805"/>
        <dbReference type="EC" id="2.7.7.65"/>
    </reaction>
</comment>
<keyword evidence="4" id="KW-0472">Membrane</keyword>
<feature type="compositionally biased region" description="Polar residues" evidence="3">
    <location>
        <begin position="1"/>
        <end position="12"/>
    </location>
</feature>
<feature type="transmembrane region" description="Helical" evidence="4">
    <location>
        <begin position="46"/>
        <end position="63"/>
    </location>
</feature>
<dbReference type="PANTHER" id="PTHR45138">
    <property type="entry name" value="REGULATORY COMPONENTS OF SENSORY TRANSDUCTION SYSTEM"/>
    <property type="match status" value="1"/>
</dbReference>
<feature type="transmembrane region" description="Helical" evidence="4">
    <location>
        <begin position="179"/>
        <end position="199"/>
    </location>
</feature>
<dbReference type="InterPro" id="IPR050469">
    <property type="entry name" value="Diguanylate_Cyclase"/>
</dbReference>
<dbReference type="NCBIfam" id="TIGR00254">
    <property type="entry name" value="GGDEF"/>
    <property type="match status" value="1"/>
</dbReference>
<dbReference type="InterPro" id="IPR029787">
    <property type="entry name" value="Nucleotide_cyclase"/>
</dbReference>